<reference evidence="1 2" key="1">
    <citation type="journal article" date="2021" name="Sci. Rep.">
        <title>Chromosome anchoring in Senegalese sole (Solea senegalensis) reveals sex-associated markers and genome rearrangements in flatfish.</title>
        <authorList>
            <person name="Guerrero-Cozar I."/>
            <person name="Gomez-Garrido J."/>
            <person name="Berbel C."/>
            <person name="Martinez-Blanch J.F."/>
            <person name="Alioto T."/>
            <person name="Claros M.G."/>
            <person name="Gagnaire P.A."/>
            <person name="Manchado M."/>
        </authorList>
    </citation>
    <scope>NUCLEOTIDE SEQUENCE [LARGE SCALE GENOMIC DNA]</scope>
    <source>
        <strain evidence="1">Sse05_10M</strain>
    </source>
</reference>
<name>A0AAV6PH79_SOLSE</name>
<proteinExistence type="predicted"/>
<comment type="caution">
    <text evidence="1">The sequence shown here is derived from an EMBL/GenBank/DDBJ whole genome shotgun (WGS) entry which is preliminary data.</text>
</comment>
<gene>
    <name evidence="1" type="ORF">JOB18_024533</name>
</gene>
<organism evidence="1 2">
    <name type="scientific">Solea senegalensis</name>
    <name type="common">Senegalese sole</name>
    <dbReference type="NCBI Taxonomy" id="28829"/>
    <lineage>
        <taxon>Eukaryota</taxon>
        <taxon>Metazoa</taxon>
        <taxon>Chordata</taxon>
        <taxon>Craniata</taxon>
        <taxon>Vertebrata</taxon>
        <taxon>Euteleostomi</taxon>
        <taxon>Actinopterygii</taxon>
        <taxon>Neopterygii</taxon>
        <taxon>Teleostei</taxon>
        <taxon>Neoteleostei</taxon>
        <taxon>Acanthomorphata</taxon>
        <taxon>Carangaria</taxon>
        <taxon>Pleuronectiformes</taxon>
        <taxon>Pleuronectoidei</taxon>
        <taxon>Soleidae</taxon>
        <taxon>Solea</taxon>
    </lineage>
</organism>
<protein>
    <submittedName>
        <fullName evidence="1">Uncharacterized protein</fullName>
    </submittedName>
</protein>
<sequence length="49" mass="5508">MKTPPLSPHTWRLKLSFHLFLQTSLHLSSIPFKGTMDLSAPAPVLTLLH</sequence>
<dbReference type="AlphaFoldDB" id="A0AAV6PH79"/>
<evidence type="ECO:0000313" key="1">
    <source>
        <dbReference type="EMBL" id="KAG7459230.1"/>
    </source>
</evidence>
<dbReference type="EMBL" id="JAGKHQ010001218">
    <property type="protein sequence ID" value="KAG7459230.1"/>
    <property type="molecule type" value="Genomic_DNA"/>
</dbReference>
<evidence type="ECO:0000313" key="2">
    <source>
        <dbReference type="Proteomes" id="UP000693946"/>
    </source>
</evidence>
<keyword evidence="2" id="KW-1185">Reference proteome</keyword>
<dbReference type="Proteomes" id="UP000693946">
    <property type="component" value="Unassembled WGS sequence"/>
</dbReference>
<accession>A0AAV6PH79</accession>